<dbReference type="InterPro" id="IPR005511">
    <property type="entry name" value="SMP-30"/>
</dbReference>
<name>A0ABX7BKT0_9CAUL</name>
<protein>
    <submittedName>
        <fullName evidence="4">SMP-30/gluconolactonase/LRE family protein</fullName>
    </submittedName>
</protein>
<dbReference type="Proteomes" id="UP000595448">
    <property type="component" value="Chromosome"/>
</dbReference>
<dbReference type="InterPro" id="IPR013658">
    <property type="entry name" value="SGL"/>
</dbReference>
<sequence>MRPSRRLALAGGLAAAAAACAGRPVGAVPDPRFRTLGRVERLSPAMDGIVAPDAVIQVLAEGFTWSEGPVWIAEGGYLLFSDVPNNRIHRWSEADGLSVFMEPSGYDGPATDAFREAGSNGLIVGPKGSILMADHGNRAVARLDLATQAKTLLATQFGGRRFSSPNDLVQGAGGAIFFTDPPYGLAGMDQSPLKEQGHNGVYRLDADGAVSLLVRDLTFPNGIGLSPDRRTLYVAVSDPAHAVVMAYGLDARGGVTDGRVLRDFTAMVGADNPGLPDGLVVDEAGRLFCTGPGGVHVLAADGQALGLIRTDGPAANCTFGEDGRTLFITAGANLLRIRTLTRG</sequence>
<dbReference type="Pfam" id="PF08450">
    <property type="entry name" value="SGL"/>
    <property type="match status" value="1"/>
</dbReference>
<evidence type="ECO:0000313" key="4">
    <source>
        <dbReference type="EMBL" id="QQQ17867.1"/>
    </source>
</evidence>
<dbReference type="PROSITE" id="PS51257">
    <property type="entry name" value="PROKAR_LIPOPROTEIN"/>
    <property type="match status" value="1"/>
</dbReference>
<reference evidence="4 5" key="1">
    <citation type="submission" date="2021-01" db="EMBL/GenBank/DDBJ databases">
        <title>Brevundimonas vitis sp. nov., an bacterium isolated from grape (Vitis vinifera).</title>
        <authorList>
            <person name="Jiang L."/>
            <person name="Lee J."/>
        </authorList>
    </citation>
    <scope>NUCLEOTIDE SEQUENCE [LARGE SCALE GENOMIC DNA]</scope>
    <source>
        <strain evidence="4 5">GRTSA-9</strain>
    </source>
</reference>
<keyword evidence="2" id="KW-0732">Signal</keyword>
<dbReference type="PANTHER" id="PTHR47572">
    <property type="entry name" value="LIPOPROTEIN-RELATED"/>
    <property type="match status" value="1"/>
</dbReference>
<evidence type="ECO:0000256" key="1">
    <source>
        <dbReference type="ARBA" id="ARBA00022801"/>
    </source>
</evidence>
<dbReference type="InterPro" id="IPR006311">
    <property type="entry name" value="TAT_signal"/>
</dbReference>
<feature type="signal peptide" evidence="2">
    <location>
        <begin position="1"/>
        <end position="21"/>
    </location>
</feature>
<dbReference type="PRINTS" id="PR01790">
    <property type="entry name" value="SMP30FAMILY"/>
</dbReference>
<evidence type="ECO:0000256" key="2">
    <source>
        <dbReference type="SAM" id="SignalP"/>
    </source>
</evidence>
<gene>
    <name evidence="4" type="ORF">JIP62_11085</name>
</gene>
<dbReference type="RefSeq" id="WP_201102242.1">
    <property type="nucleotide sequence ID" value="NZ_CP067977.1"/>
</dbReference>
<keyword evidence="1" id="KW-0378">Hydrolase</keyword>
<feature type="domain" description="SMP-30/Gluconolactonase/LRE-like region" evidence="3">
    <location>
        <begin position="65"/>
        <end position="330"/>
    </location>
</feature>
<evidence type="ECO:0000313" key="5">
    <source>
        <dbReference type="Proteomes" id="UP000595448"/>
    </source>
</evidence>
<feature type="chain" id="PRO_5045423253" evidence="2">
    <location>
        <begin position="22"/>
        <end position="343"/>
    </location>
</feature>
<dbReference type="InterPro" id="IPR051262">
    <property type="entry name" value="SMP-30/CGR1_Lactonase"/>
</dbReference>
<keyword evidence="5" id="KW-1185">Reference proteome</keyword>
<dbReference type="PROSITE" id="PS51318">
    <property type="entry name" value="TAT"/>
    <property type="match status" value="1"/>
</dbReference>
<dbReference type="InterPro" id="IPR011042">
    <property type="entry name" value="6-blade_b-propeller_TolB-like"/>
</dbReference>
<dbReference type="EMBL" id="CP067977">
    <property type="protein sequence ID" value="QQQ17867.1"/>
    <property type="molecule type" value="Genomic_DNA"/>
</dbReference>
<dbReference type="Gene3D" id="2.120.10.30">
    <property type="entry name" value="TolB, C-terminal domain"/>
    <property type="match status" value="1"/>
</dbReference>
<accession>A0ABX7BKT0</accession>
<dbReference type="PANTHER" id="PTHR47572:SF4">
    <property type="entry name" value="LACTONASE DRP35"/>
    <property type="match status" value="1"/>
</dbReference>
<dbReference type="SUPFAM" id="SSF63829">
    <property type="entry name" value="Calcium-dependent phosphotriesterase"/>
    <property type="match status" value="1"/>
</dbReference>
<organism evidence="4 5">
    <name type="scientific">Brevundimonas vitisensis</name>
    <dbReference type="NCBI Taxonomy" id="2800818"/>
    <lineage>
        <taxon>Bacteria</taxon>
        <taxon>Pseudomonadati</taxon>
        <taxon>Pseudomonadota</taxon>
        <taxon>Alphaproteobacteria</taxon>
        <taxon>Caulobacterales</taxon>
        <taxon>Caulobacteraceae</taxon>
        <taxon>Brevundimonas</taxon>
    </lineage>
</organism>
<proteinExistence type="predicted"/>
<evidence type="ECO:0000259" key="3">
    <source>
        <dbReference type="Pfam" id="PF08450"/>
    </source>
</evidence>